<feature type="domain" description="Cysteine-rich" evidence="6">
    <location>
        <begin position="246"/>
        <end position="329"/>
    </location>
</feature>
<dbReference type="InterPro" id="IPR017896">
    <property type="entry name" value="4Fe4S_Fe-S-bd"/>
</dbReference>
<dbReference type="OrthoDB" id="9803192at2"/>
<evidence type="ECO:0000259" key="6">
    <source>
        <dbReference type="Pfam" id="PF02754"/>
    </source>
</evidence>
<dbReference type="PROSITE" id="PS00198">
    <property type="entry name" value="4FE4S_FER_1"/>
    <property type="match status" value="1"/>
</dbReference>
<dbReference type="GO" id="GO:0004355">
    <property type="term" value="F:glutamate synthase (NADPH) activity"/>
    <property type="evidence" value="ECO:0007669"/>
    <property type="project" value="UniProtKB-EC"/>
</dbReference>
<evidence type="ECO:0000256" key="4">
    <source>
        <dbReference type="ARBA" id="ARBA00023004"/>
    </source>
</evidence>
<dbReference type="EMBL" id="CP000252">
    <property type="protein sequence ID" value="ABC78792.1"/>
    <property type="molecule type" value="Genomic_DNA"/>
</dbReference>
<dbReference type="HOGENOM" id="CLU_023081_3_0_7"/>
<dbReference type="InterPro" id="IPR017900">
    <property type="entry name" value="4Fe4S_Fe_S_CS"/>
</dbReference>
<keyword evidence="9" id="KW-1185">Reference proteome</keyword>
<organism evidence="8 9">
    <name type="scientific">Syntrophus aciditrophicus (strain SB)</name>
    <dbReference type="NCBI Taxonomy" id="56780"/>
    <lineage>
        <taxon>Bacteria</taxon>
        <taxon>Pseudomonadati</taxon>
        <taxon>Thermodesulfobacteriota</taxon>
        <taxon>Syntrophia</taxon>
        <taxon>Syntrophales</taxon>
        <taxon>Syntrophaceae</taxon>
        <taxon>Syntrophus</taxon>
    </lineage>
</organism>
<dbReference type="RefSeq" id="WP_011418808.1">
    <property type="nucleotide sequence ID" value="NC_007759.1"/>
</dbReference>
<dbReference type="Pfam" id="PF02754">
    <property type="entry name" value="CCG"/>
    <property type="match status" value="2"/>
</dbReference>
<dbReference type="InParanoid" id="Q2LXI6"/>
<sequence length="389" mass="43075">MNSGKTGADPFAAREVGAALSEKIREISEGCARCGACRKECAFLRKYGTPGEIADAYDPVDDLSLSMVFECSLCRLCAAVCPAKLNPAEMFLEMRRERMRRDPRPFPEHRGLLAYEKTGNSKLFACYALPTGCDTVFFTGCALPGTRPEQTFQLYRKMQRAIPGLGVVMECCNKISHDLGRQVHFQAVFEKMRTCLVSRGVKKIIAACPNCYRMFDEYGRGLSVITAYEVLAEHAGSETLPGNQIIAVHDPCGLRFKEQAQAAVRRLVTRQGAQIEELRHSGRRTSCCGEGGGVRCLSPELAGHWGKEIREEAKGRRILTYCAGCANSLNGLTPTSHIVDFVCDPEATLAGRAKVSKPPVTYLNRLILKWRFRKAMDAHVIRNRGRVTV</sequence>
<evidence type="ECO:0000256" key="2">
    <source>
        <dbReference type="ARBA" id="ARBA00022723"/>
    </source>
</evidence>
<keyword evidence="2" id="KW-0479">Metal-binding</keyword>
<dbReference type="GO" id="GO:0051539">
    <property type="term" value="F:4 iron, 4 sulfur cluster binding"/>
    <property type="evidence" value="ECO:0007669"/>
    <property type="project" value="UniProtKB-KW"/>
</dbReference>
<protein>
    <submittedName>
        <fullName evidence="8">Glutamate synthase [NADPH] small chain</fullName>
        <ecNumber evidence="8">1.4.1.13</ecNumber>
    </submittedName>
</protein>
<evidence type="ECO:0000256" key="1">
    <source>
        <dbReference type="ARBA" id="ARBA00022485"/>
    </source>
</evidence>
<dbReference type="InterPro" id="IPR004017">
    <property type="entry name" value="Cys_rich_dom"/>
</dbReference>
<evidence type="ECO:0000313" key="8">
    <source>
        <dbReference type="EMBL" id="ABC78792.1"/>
    </source>
</evidence>
<dbReference type="Proteomes" id="UP000001933">
    <property type="component" value="Chromosome"/>
</dbReference>
<dbReference type="AlphaFoldDB" id="Q2LXI6"/>
<gene>
    <name evidence="8" type="ORF">SYN_00363</name>
</gene>
<reference evidence="8 9" key="1">
    <citation type="journal article" date="2007" name="Proc. Natl. Acad. Sci. U.S.A.">
        <title>The genome of Syntrophus aciditrophicus: life at the thermodynamic limit of microbial growth.</title>
        <authorList>
            <person name="McInerney M.J."/>
            <person name="Rohlin L."/>
            <person name="Mouttaki H."/>
            <person name="Kim U."/>
            <person name="Krupp R.S."/>
            <person name="Rios-Hernandez L."/>
            <person name="Sieber J."/>
            <person name="Struchtemeyer C.G."/>
            <person name="Bhattacharyya A."/>
            <person name="Campbell J.W."/>
            <person name="Gunsalus R.P."/>
        </authorList>
    </citation>
    <scope>NUCLEOTIDE SEQUENCE [LARGE SCALE GENOMIC DNA]</scope>
    <source>
        <strain evidence="8 9">SB</strain>
    </source>
</reference>
<dbReference type="PANTHER" id="PTHR43255">
    <property type="entry name" value="IRON-SULFUR-BINDING OXIDOREDUCTASE FADF-RELATED-RELATED"/>
    <property type="match status" value="1"/>
</dbReference>
<proteinExistence type="predicted"/>
<dbReference type="Gene3D" id="1.10.1060.10">
    <property type="entry name" value="Alpha-helical ferredoxin"/>
    <property type="match status" value="1"/>
</dbReference>
<dbReference type="GO" id="GO:0046872">
    <property type="term" value="F:metal ion binding"/>
    <property type="evidence" value="ECO:0007669"/>
    <property type="project" value="UniProtKB-KW"/>
</dbReference>
<feature type="domain" description="Cysteine-rich" evidence="6">
    <location>
        <begin position="136"/>
        <end position="216"/>
    </location>
</feature>
<keyword evidence="4" id="KW-0408">Iron</keyword>
<dbReference type="STRING" id="56780.SYN_00363"/>
<dbReference type="InterPro" id="IPR051460">
    <property type="entry name" value="HdrC_iron-sulfur_subunit"/>
</dbReference>
<accession>Q2LXI6</accession>
<dbReference type="eggNOG" id="COG0247">
    <property type="taxonomic scope" value="Bacteria"/>
</dbReference>
<name>Q2LXI6_SYNAS</name>
<keyword evidence="1" id="KW-0004">4Fe-4S</keyword>
<dbReference type="PANTHER" id="PTHR43255:SF1">
    <property type="entry name" value="IRON-SULFUR-BINDING OXIDOREDUCTASE FADF-RELATED"/>
    <property type="match status" value="1"/>
</dbReference>
<evidence type="ECO:0000256" key="5">
    <source>
        <dbReference type="ARBA" id="ARBA00023014"/>
    </source>
</evidence>
<dbReference type="GO" id="GO:0005886">
    <property type="term" value="C:plasma membrane"/>
    <property type="evidence" value="ECO:0007669"/>
    <property type="project" value="TreeGrafter"/>
</dbReference>
<keyword evidence="5" id="KW-0411">Iron-sulfur</keyword>
<dbReference type="EC" id="1.4.1.13" evidence="8"/>
<feature type="domain" description="4Fe-4S ferredoxin-type" evidence="7">
    <location>
        <begin position="29"/>
        <end position="84"/>
    </location>
</feature>
<dbReference type="SUPFAM" id="SSF46548">
    <property type="entry name" value="alpha-helical ferredoxin"/>
    <property type="match status" value="1"/>
</dbReference>
<dbReference type="InterPro" id="IPR009051">
    <property type="entry name" value="Helical_ferredxn"/>
</dbReference>
<dbReference type="Pfam" id="PF13183">
    <property type="entry name" value="Fer4_8"/>
    <property type="match status" value="1"/>
</dbReference>
<evidence type="ECO:0000256" key="3">
    <source>
        <dbReference type="ARBA" id="ARBA00023002"/>
    </source>
</evidence>
<dbReference type="KEGG" id="sat:SYN_00363"/>
<evidence type="ECO:0000259" key="7">
    <source>
        <dbReference type="Pfam" id="PF13183"/>
    </source>
</evidence>
<evidence type="ECO:0000313" key="9">
    <source>
        <dbReference type="Proteomes" id="UP000001933"/>
    </source>
</evidence>
<keyword evidence="3 8" id="KW-0560">Oxidoreductase</keyword>